<evidence type="ECO:0000256" key="1">
    <source>
        <dbReference type="SAM" id="MobiDB-lite"/>
    </source>
</evidence>
<accession>A0A834GKH1</accession>
<dbReference type="InterPro" id="IPR001623">
    <property type="entry name" value="DnaJ_domain"/>
</dbReference>
<evidence type="ECO:0000313" key="2">
    <source>
        <dbReference type="EMBL" id="KAF7134582.1"/>
    </source>
</evidence>
<dbReference type="AlphaFoldDB" id="A0A834GKH1"/>
<keyword evidence="3" id="KW-1185">Reference proteome</keyword>
<dbReference type="OrthoDB" id="10250354at2759"/>
<protein>
    <recommendedName>
        <fullName evidence="4">J domain-containing protein</fullName>
    </recommendedName>
</protein>
<evidence type="ECO:0008006" key="4">
    <source>
        <dbReference type="Google" id="ProtNLM"/>
    </source>
</evidence>
<dbReference type="EMBL" id="WJXA01000008">
    <property type="protein sequence ID" value="KAF7134582.1"/>
    <property type="molecule type" value="Genomic_DNA"/>
</dbReference>
<feature type="region of interest" description="Disordered" evidence="1">
    <location>
        <begin position="1"/>
        <end position="33"/>
    </location>
</feature>
<comment type="caution">
    <text evidence="2">The sequence shown here is derived from an EMBL/GenBank/DDBJ whole genome shotgun (WGS) entry which is preliminary data.</text>
</comment>
<proteinExistence type="predicted"/>
<gene>
    <name evidence="2" type="ORF">RHSIM_Rhsim08G0100500</name>
</gene>
<sequence length="135" mass="14995">MYPIIFPKSTTNGVPHPPHISRRPLQSPPSNSTAHSAIQFHQYHCLLSSLMPKPELAGKNAYKLLGISETSSLAEIKARFRKLAKETVNGENIPGYDSPLSRDIFSIPTPTSLNHTTIPPLHINSFESSMLMRYS</sequence>
<evidence type="ECO:0000313" key="3">
    <source>
        <dbReference type="Proteomes" id="UP000626092"/>
    </source>
</evidence>
<dbReference type="SUPFAM" id="SSF46565">
    <property type="entry name" value="Chaperone J-domain"/>
    <property type="match status" value="1"/>
</dbReference>
<dbReference type="InterPro" id="IPR036869">
    <property type="entry name" value="J_dom_sf"/>
</dbReference>
<dbReference type="Gene3D" id="1.10.287.110">
    <property type="entry name" value="DnaJ domain"/>
    <property type="match status" value="1"/>
</dbReference>
<dbReference type="CDD" id="cd06257">
    <property type="entry name" value="DnaJ"/>
    <property type="match status" value="1"/>
</dbReference>
<name>A0A834GKH1_RHOSS</name>
<dbReference type="Proteomes" id="UP000626092">
    <property type="component" value="Unassembled WGS sequence"/>
</dbReference>
<organism evidence="2 3">
    <name type="scientific">Rhododendron simsii</name>
    <name type="common">Sims's rhododendron</name>
    <dbReference type="NCBI Taxonomy" id="118357"/>
    <lineage>
        <taxon>Eukaryota</taxon>
        <taxon>Viridiplantae</taxon>
        <taxon>Streptophyta</taxon>
        <taxon>Embryophyta</taxon>
        <taxon>Tracheophyta</taxon>
        <taxon>Spermatophyta</taxon>
        <taxon>Magnoliopsida</taxon>
        <taxon>eudicotyledons</taxon>
        <taxon>Gunneridae</taxon>
        <taxon>Pentapetalae</taxon>
        <taxon>asterids</taxon>
        <taxon>Ericales</taxon>
        <taxon>Ericaceae</taxon>
        <taxon>Ericoideae</taxon>
        <taxon>Rhodoreae</taxon>
        <taxon>Rhododendron</taxon>
    </lineage>
</organism>
<reference evidence="2" key="1">
    <citation type="submission" date="2019-11" db="EMBL/GenBank/DDBJ databases">
        <authorList>
            <person name="Liu Y."/>
            <person name="Hou J."/>
            <person name="Li T.-Q."/>
            <person name="Guan C.-H."/>
            <person name="Wu X."/>
            <person name="Wu H.-Z."/>
            <person name="Ling F."/>
            <person name="Zhang R."/>
            <person name="Shi X.-G."/>
            <person name="Ren J.-P."/>
            <person name="Chen E.-F."/>
            <person name="Sun J.-M."/>
        </authorList>
    </citation>
    <scope>NUCLEOTIDE SEQUENCE</scope>
    <source>
        <strain evidence="2">Adult_tree_wgs_1</strain>
        <tissue evidence="2">Leaves</tissue>
    </source>
</reference>